<evidence type="ECO:0000313" key="4">
    <source>
        <dbReference type="EMBL" id="XCI27798.1"/>
    </source>
</evidence>
<dbReference type="InterPro" id="IPR017938">
    <property type="entry name" value="Riboflavin_synthase-like_b-brl"/>
</dbReference>
<feature type="binding site" evidence="2">
    <location>
        <position position="226"/>
    </location>
    <ligand>
        <name>[2Fe-2S] cluster</name>
        <dbReference type="ChEBI" id="CHEBI:190135"/>
    </ligand>
</feature>
<dbReference type="Gene3D" id="3.40.50.80">
    <property type="entry name" value="Nucleotide-binding domain of ferredoxin-NADP reductase (FNR) module"/>
    <property type="match status" value="1"/>
</dbReference>
<keyword evidence="1" id="KW-0274">FAD</keyword>
<dbReference type="GO" id="GO:0046872">
    <property type="term" value="F:metal ion binding"/>
    <property type="evidence" value="ECO:0007669"/>
    <property type="project" value="UniProtKB-KW"/>
</dbReference>
<keyword evidence="2" id="KW-0408">Iron</keyword>
<sequence>MNTIVLKEVLSPSIKKYVIDNPDIAAKAEAGQFVILRIHEKGERIPLTIADFNRENGTVTIIFQEVGNTTKRLGKLEVGDKILDFVGPLGVPTTPPEGKNYVCIGGGVGIAPIYPEAKALHKQGKQVKGILGGRSKEVLFYEEEMGKVCDELHIATDDGSVGHKGFVTDILKELITDDSVQIDGVIAVGPLPMMKAVCDITKEFNIPTTVSLNSLMVDGTGMCGGCRVTIGNEVKFACIDGPSFDGLKVDFDEQMRRLRMYREEEQKVTGCQCGGEC</sequence>
<dbReference type="PANTHER" id="PTHR43513:SF3">
    <property type="entry name" value="DIHYDROOROTATE DEHYDROGENASE B (NAD(+)), ELECTRON TRANSFER SUBUNIT-RELATED"/>
    <property type="match status" value="1"/>
</dbReference>
<proteinExistence type="predicted"/>
<dbReference type="NCBIfam" id="NF004862">
    <property type="entry name" value="PRK06222.1"/>
    <property type="match status" value="1"/>
</dbReference>
<dbReference type="GO" id="GO:0051537">
    <property type="term" value="F:2 iron, 2 sulfur cluster binding"/>
    <property type="evidence" value="ECO:0007669"/>
    <property type="project" value="UniProtKB-KW"/>
</dbReference>
<dbReference type="SUPFAM" id="SSF52343">
    <property type="entry name" value="Ferredoxin reductase-like, C-terminal NADP-linked domain"/>
    <property type="match status" value="1"/>
</dbReference>
<dbReference type="Gene3D" id="2.40.30.10">
    <property type="entry name" value="Translation factors"/>
    <property type="match status" value="1"/>
</dbReference>
<evidence type="ECO:0000256" key="2">
    <source>
        <dbReference type="PIRSR" id="PIRSR006816-2"/>
    </source>
</evidence>
<comment type="cofactor">
    <cofactor evidence="2">
        <name>[2Fe-2S] cluster</name>
        <dbReference type="ChEBI" id="CHEBI:190135"/>
    </cofactor>
    <text evidence="2">Binds 1 [2Fe-2S] cluster per subunit.</text>
</comment>
<dbReference type="EMBL" id="CP159485">
    <property type="protein sequence ID" value="XCI27798.1"/>
    <property type="molecule type" value="Genomic_DNA"/>
</dbReference>
<keyword evidence="1" id="KW-0285">Flavoprotein</keyword>
<keyword evidence="2" id="KW-0001">2Fe-2S</keyword>
<dbReference type="Pfam" id="PF00175">
    <property type="entry name" value="NAD_binding_1"/>
    <property type="match status" value="1"/>
</dbReference>
<keyword evidence="2" id="KW-0479">Metal-binding</keyword>
<dbReference type="RefSeq" id="WP_353892375.1">
    <property type="nucleotide sequence ID" value="NZ_CP159485.1"/>
</dbReference>
<reference evidence="4" key="1">
    <citation type="journal article" date="2018" name="Antonie Van Leeuwenhoek">
        <title>Proteinivorax hydrogeniformans sp. nov., an anaerobic, haloalkaliphilic bacterium fermenting proteinaceous compounds with high hydrogen production.</title>
        <authorList>
            <person name="Boltyanskaya Y."/>
            <person name="Detkova E."/>
            <person name="Pimenov N."/>
            <person name="Kevbrin V."/>
        </authorList>
    </citation>
    <scope>NUCLEOTIDE SEQUENCE</scope>
    <source>
        <strain evidence="4">Z-710</strain>
    </source>
</reference>
<dbReference type="InterPro" id="IPR001433">
    <property type="entry name" value="OxRdtase_FAD/NAD-bd"/>
</dbReference>
<dbReference type="GO" id="GO:0016491">
    <property type="term" value="F:oxidoreductase activity"/>
    <property type="evidence" value="ECO:0007669"/>
    <property type="project" value="InterPro"/>
</dbReference>
<dbReference type="GO" id="GO:0006221">
    <property type="term" value="P:pyrimidine nucleotide biosynthetic process"/>
    <property type="evidence" value="ECO:0007669"/>
    <property type="project" value="InterPro"/>
</dbReference>
<protein>
    <submittedName>
        <fullName evidence="4">Sulfide/dihydroorotate dehydrogenase-like FAD/NAD-binding protein</fullName>
    </submittedName>
</protein>
<comment type="cofactor">
    <cofactor evidence="1">
        <name>FAD</name>
        <dbReference type="ChEBI" id="CHEBI:57692"/>
    </cofactor>
    <text evidence="1">Binds 1 FAD per subunit.</text>
</comment>
<dbReference type="PROSITE" id="PS51384">
    <property type="entry name" value="FAD_FR"/>
    <property type="match status" value="1"/>
</dbReference>
<keyword evidence="2" id="KW-0411">Iron-sulfur</keyword>
<dbReference type="PANTHER" id="PTHR43513">
    <property type="entry name" value="DIHYDROOROTATE DEHYDROGENASE B (NAD(+)), ELECTRON TRANSFER SUBUNIT"/>
    <property type="match status" value="1"/>
</dbReference>
<feature type="domain" description="FAD-binding FR-type" evidence="3">
    <location>
        <begin position="1"/>
        <end position="95"/>
    </location>
</feature>
<dbReference type="InterPro" id="IPR012165">
    <property type="entry name" value="Cyt_c3_hydrogenase_gsu"/>
</dbReference>
<reference evidence="4" key="2">
    <citation type="submission" date="2024-06" db="EMBL/GenBank/DDBJ databases">
        <authorList>
            <person name="Petrova K.O."/>
            <person name="Toshchakov S.V."/>
            <person name="Boltjanskaja Y.V."/>
            <person name="Kevbrin V.V."/>
        </authorList>
    </citation>
    <scope>NUCLEOTIDE SEQUENCE</scope>
    <source>
        <strain evidence="4">Z-710</strain>
    </source>
</reference>
<organism evidence="4">
    <name type="scientific">Proteinivorax hydrogeniformans</name>
    <dbReference type="NCBI Taxonomy" id="1826727"/>
    <lineage>
        <taxon>Bacteria</taxon>
        <taxon>Bacillati</taxon>
        <taxon>Bacillota</taxon>
        <taxon>Clostridia</taxon>
        <taxon>Eubacteriales</taxon>
        <taxon>Proteinivoracaceae</taxon>
        <taxon>Proteinivorax</taxon>
    </lineage>
</organism>
<dbReference type="AlphaFoldDB" id="A0AAU8HQM0"/>
<dbReference type="InterPro" id="IPR017927">
    <property type="entry name" value="FAD-bd_FR_type"/>
</dbReference>
<feature type="binding site" evidence="2">
    <location>
        <position position="223"/>
    </location>
    <ligand>
        <name>[2Fe-2S] cluster</name>
        <dbReference type="ChEBI" id="CHEBI:190135"/>
    </ligand>
</feature>
<feature type="binding site" evidence="2">
    <location>
        <position position="238"/>
    </location>
    <ligand>
        <name>[2Fe-2S] cluster</name>
        <dbReference type="ChEBI" id="CHEBI:190135"/>
    </ligand>
</feature>
<dbReference type="CDD" id="cd06219">
    <property type="entry name" value="DHOD_e_trans_like1"/>
    <property type="match status" value="1"/>
</dbReference>
<accession>A0AAU8HQM0</accession>
<dbReference type="PIRSF" id="PIRSF006816">
    <property type="entry name" value="Cyc3_hyd_g"/>
    <property type="match status" value="1"/>
</dbReference>
<dbReference type="InterPro" id="IPR019480">
    <property type="entry name" value="Dihydroorotate_DH_Fe-S-bd"/>
</dbReference>
<feature type="binding site" evidence="1">
    <location>
        <begin position="62"/>
        <end position="64"/>
    </location>
    <ligand>
        <name>FAD</name>
        <dbReference type="ChEBI" id="CHEBI:57692"/>
    </ligand>
</feature>
<dbReference type="SUPFAM" id="SSF63380">
    <property type="entry name" value="Riboflavin synthase domain-like"/>
    <property type="match status" value="1"/>
</dbReference>
<dbReference type="InterPro" id="IPR050353">
    <property type="entry name" value="PyrK_electron_transfer"/>
</dbReference>
<dbReference type="GO" id="GO:0050660">
    <property type="term" value="F:flavin adenine dinucleotide binding"/>
    <property type="evidence" value="ECO:0007669"/>
    <property type="project" value="InterPro"/>
</dbReference>
<dbReference type="InterPro" id="IPR039261">
    <property type="entry name" value="FNR_nucleotide-bd"/>
</dbReference>
<evidence type="ECO:0000256" key="1">
    <source>
        <dbReference type="PIRSR" id="PIRSR006816-1"/>
    </source>
</evidence>
<name>A0AAU8HQM0_9FIRM</name>
<gene>
    <name evidence="4" type="ORF">PRVXH_001721</name>
</gene>
<dbReference type="Pfam" id="PF10418">
    <property type="entry name" value="DHODB_Fe-S_bind"/>
    <property type="match status" value="1"/>
</dbReference>
<evidence type="ECO:0000259" key="3">
    <source>
        <dbReference type="PROSITE" id="PS51384"/>
    </source>
</evidence>